<dbReference type="AlphaFoldDB" id="A0A225UEB8"/>
<gene>
    <name evidence="1" type="ORF">PHMEG_00040059</name>
</gene>
<dbReference type="EMBL" id="NBNE01020370">
    <property type="protein sequence ID" value="OWY91382.1"/>
    <property type="molecule type" value="Genomic_DNA"/>
</dbReference>
<dbReference type="OrthoDB" id="129709at2759"/>
<evidence type="ECO:0000313" key="2">
    <source>
        <dbReference type="Proteomes" id="UP000198211"/>
    </source>
</evidence>
<dbReference type="Proteomes" id="UP000198211">
    <property type="component" value="Unassembled WGS sequence"/>
</dbReference>
<proteinExistence type="predicted"/>
<protein>
    <submittedName>
        <fullName evidence="1">Uncharacterized protein</fullName>
    </submittedName>
</protein>
<name>A0A225UEB8_9STRA</name>
<reference evidence="2" key="1">
    <citation type="submission" date="2017-03" db="EMBL/GenBank/DDBJ databases">
        <title>Phytopthora megakarya and P. palmivora, two closely related causual agents of cacao black pod achieved similar genome size and gene model numbers by different mechanisms.</title>
        <authorList>
            <person name="Ali S."/>
            <person name="Shao J."/>
            <person name="Larry D.J."/>
            <person name="Kronmiller B."/>
            <person name="Shen D."/>
            <person name="Strem M.D."/>
            <person name="Melnick R.L."/>
            <person name="Guiltinan M.J."/>
            <person name="Tyler B.M."/>
            <person name="Meinhardt L.W."/>
            <person name="Bailey B.A."/>
        </authorList>
    </citation>
    <scope>NUCLEOTIDE SEQUENCE [LARGE SCALE GENOMIC DNA]</scope>
    <source>
        <strain evidence="2">zdho120</strain>
    </source>
</reference>
<comment type="caution">
    <text evidence="1">The sequence shown here is derived from an EMBL/GenBank/DDBJ whole genome shotgun (WGS) entry which is preliminary data.</text>
</comment>
<feature type="non-terminal residue" evidence="1">
    <location>
        <position position="1"/>
    </location>
</feature>
<keyword evidence="2" id="KW-1185">Reference proteome</keyword>
<evidence type="ECO:0000313" key="1">
    <source>
        <dbReference type="EMBL" id="OWY91382.1"/>
    </source>
</evidence>
<accession>A0A225UEB8</accession>
<sequence>GYGGLENLVEIEYWSDQDKTDLSKLLGEDQDIQRELLVRRDESAEPGPNNFRNLITGIPAQRELAALLRVYEPQGLAVKYLRPEHG</sequence>
<organism evidence="1 2">
    <name type="scientific">Phytophthora megakarya</name>
    <dbReference type="NCBI Taxonomy" id="4795"/>
    <lineage>
        <taxon>Eukaryota</taxon>
        <taxon>Sar</taxon>
        <taxon>Stramenopiles</taxon>
        <taxon>Oomycota</taxon>
        <taxon>Peronosporomycetes</taxon>
        <taxon>Peronosporales</taxon>
        <taxon>Peronosporaceae</taxon>
        <taxon>Phytophthora</taxon>
    </lineage>
</organism>